<feature type="compositionally biased region" description="Basic and acidic residues" evidence="1">
    <location>
        <begin position="1093"/>
        <end position="1102"/>
    </location>
</feature>
<feature type="compositionally biased region" description="Gly residues" evidence="1">
    <location>
        <begin position="155"/>
        <end position="164"/>
    </location>
</feature>
<keyword evidence="2" id="KW-1133">Transmembrane helix</keyword>
<evidence type="ECO:0000313" key="3">
    <source>
        <dbReference type="EMBL" id="KAF9960573.1"/>
    </source>
</evidence>
<feature type="region of interest" description="Disordered" evidence="1">
    <location>
        <begin position="586"/>
        <end position="613"/>
    </location>
</feature>
<gene>
    <name evidence="3" type="ORF">BGZ70_008564</name>
</gene>
<feature type="compositionally biased region" description="Polar residues" evidence="1">
    <location>
        <begin position="13"/>
        <end position="45"/>
    </location>
</feature>
<feature type="compositionally biased region" description="Basic and acidic residues" evidence="1">
    <location>
        <begin position="1055"/>
        <end position="1072"/>
    </location>
</feature>
<protein>
    <submittedName>
        <fullName evidence="3">Uncharacterized protein</fullName>
    </submittedName>
</protein>
<feature type="transmembrane region" description="Helical" evidence="2">
    <location>
        <begin position="940"/>
        <end position="959"/>
    </location>
</feature>
<dbReference type="AlphaFoldDB" id="A0A9P6M1L6"/>
<feature type="region of interest" description="Disordered" evidence="1">
    <location>
        <begin position="997"/>
        <end position="1112"/>
    </location>
</feature>
<feature type="compositionally biased region" description="Polar residues" evidence="1">
    <location>
        <begin position="537"/>
        <end position="547"/>
    </location>
</feature>
<feature type="compositionally biased region" description="Polar residues" evidence="1">
    <location>
        <begin position="67"/>
        <end position="79"/>
    </location>
</feature>
<proteinExistence type="predicted"/>
<feature type="compositionally biased region" description="Basic residues" evidence="1">
    <location>
        <begin position="52"/>
        <end position="66"/>
    </location>
</feature>
<evidence type="ECO:0000256" key="1">
    <source>
        <dbReference type="SAM" id="MobiDB-lite"/>
    </source>
</evidence>
<dbReference type="Proteomes" id="UP000738359">
    <property type="component" value="Unassembled WGS sequence"/>
</dbReference>
<comment type="caution">
    <text evidence="3">The sequence shown here is derived from an EMBL/GenBank/DDBJ whole genome shotgun (WGS) entry which is preliminary data.</text>
</comment>
<feature type="region of interest" description="Disordered" evidence="1">
    <location>
        <begin position="1"/>
        <end position="79"/>
    </location>
</feature>
<keyword evidence="2" id="KW-0472">Membrane</keyword>
<evidence type="ECO:0000313" key="4">
    <source>
        <dbReference type="Proteomes" id="UP000738359"/>
    </source>
</evidence>
<keyword evidence="2" id="KW-0812">Transmembrane</keyword>
<feature type="compositionally biased region" description="Basic and acidic residues" evidence="1">
    <location>
        <begin position="1017"/>
        <end position="1049"/>
    </location>
</feature>
<keyword evidence="4" id="KW-1185">Reference proteome</keyword>
<feature type="region of interest" description="Disordered" evidence="1">
    <location>
        <begin position="109"/>
        <end position="172"/>
    </location>
</feature>
<organism evidence="3 4">
    <name type="scientific">Mortierella alpina</name>
    <name type="common">Oleaginous fungus</name>
    <name type="synonym">Mortierella renispora</name>
    <dbReference type="NCBI Taxonomy" id="64518"/>
    <lineage>
        <taxon>Eukaryota</taxon>
        <taxon>Fungi</taxon>
        <taxon>Fungi incertae sedis</taxon>
        <taxon>Mucoromycota</taxon>
        <taxon>Mortierellomycotina</taxon>
        <taxon>Mortierellomycetes</taxon>
        <taxon>Mortierellales</taxon>
        <taxon>Mortierellaceae</taxon>
        <taxon>Mortierella</taxon>
    </lineage>
</organism>
<feature type="region of interest" description="Disordered" evidence="1">
    <location>
        <begin position="227"/>
        <end position="317"/>
    </location>
</feature>
<feature type="compositionally biased region" description="Basic residues" evidence="1">
    <location>
        <begin position="247"/>
        <end position="258"/>
    </location>
</feature>
<feature type="region of interest" description="Disordered" evidence="1">
    <location>
        <begin position="518"/>
        <end position="547"/>
    </location>
</feature>
<sequence>MGGFGQPPRSLSYAGTPNTRLGNLTGAAPSTTFTDQTAHSASIRKSLSVGKPAKKGIKSRLRKLRQKQGSSSRESGANAFITSGESDSEAAFDHEADTFFNSGGIAHKFIPSSSTSNSRSSKLTRPNPTHQDASLPPHPPQRHHTSNSISFAYGGKSGGTSGGEHGPEAQREPSAVRFKDLFKNVGQYSAGAALSPSNTISENHGGNAAGGISKSIQSRSTFPLFGDFLSGDDQPSSSTKFRLTGPGRRKRRFTKKSHSAGGGLLAPRSAAATDDEDSGTSRSGTHRTLHHHHPHHNFLHHLHRRHRSRTIGEDPRPQAASLWKQEQLELEERPISSILRDARQANTDPNVLLAELEPLPSQFLCDFAALSNRGTHGQQPHAPPAQAPLVTHITPTSTAGSGLVALFSPPSTVTTTTASTTLSSHQSIDAQPRVLTGRPEAIVTKTFLFQSYQNSQLQGHYLFRVMGDHVEYKRLPWTLKKPCSQYFHKAYVTYRFFEKKYKALKEDRERRQITGSFWSKTSGSEAPPLRHGLSDPHTATLSTTGGTKHQYAEGMQRTNSESEITKSSVAWDQIRLGQEAAAAQASLLAQDEDAQQSRTTGYQDQRYNPESSSNALVRSIVGARDRSKSVDIRQWSTMYGSGGQTMAAPSQRPQSYHIRKRSWASIREQHRLELEQQRAAEECYWNEMERKYREEFKQATYGLELYLTEIVKGSGEFERFDTVFNVTIDENRRGDTALFSIENGDKTNKMWLESPSAKLKYEFLNWIALAGMDHGEPAPARVVDASETHHRESHLDAFMGPMSAKSRSEEEVEDADLLFEFIDIRLLQQEERLQELRKSIQSIMSQIQDSLDGLDNMDENAKKLMTSMIRAIDSQEVQLALRPSPSTGLTLAQTVEWKLKDVNQRIVICTRIMGAARFNLNRLRYEIELEQRSIRLFRQYKIIIGVVTLSLVFLVWFLYHSRASALAPQPASPLFSAPVNPFEKDFHFHHGEPPILPSPTVFSHAPEGDETGADQIQEERRGTEIDRASDHSGDAVKQDLERDGGEKGEGGTLRDVQHDELQQDERIRDERQAQALGSWNSFVRQDAPGFGALKEEEERKDDNDDNDDNDACSVQCAAPRWFGTFSAAARGSHE</sequence>
<feature type="compositionally biased region" description="Polar residues" evidence="1">
    <location>
        <begin position="597"/>
        <end position="613"/>
    </location>
</feature>
<accession>A0A9P6M1L6</accession>
<feature type="compositionally biased region" description="Basic residues" evidence="1">
    <location>
        <begin position="284"/>
        <end position="309"/>
    </location>
</feature>
<name>A0A9P6M1L6_MORAP</name>
<dbReference type="OrthoDB" id="2445058at2759"/>
<dbReference type="EMBL" id="JAAAHY010000624">
    <property type="protein sequence ID" value="KAF9960573.1"/>
    <property type="molecule type" value="Genomic_DNA"/>
</dbReference>
<reference evidence="3" key="1">
    <citation type="journal article" date="2020" name="Fungal Divers.">
        <title>Resolving the Mortierellaceae phylogeny through synthesis of multi-gene phylogenetics and phylogenomics.</title>
        <authorList>
            <person name="Vandepol N."/>
            <person name="Liber J."/>
            <person name="Desiro A."/>
            <person name="Na H."/>
            <person name="Kennedy M."/>
            <person name="Barry K."/>
            <person name="Grigoriev I.V."/>
            <person name="Miller A.N."/>
            <person name="O'Donnell K."/>
            <person name="Stajich J.E."/>
            <person name="Bonito G."/>
        </authorList>
    </citation>
    <scope>NUCLEOTIDE SEQUENCE</scope>
    <source>
        <strain evidence="3">CK1249</strain>
    </source>
</reference>
<feature type="compositionally biased region" description="Low complexity" evidence="1">
    <location>
        <begin position="112"/>
        <end position="121"/>
    </location>
</feature>
<feature type="compositionally biased region" description="Polar residues" evidence="1">
    <location>
        <begin position="123"/>
        <end position="132"/>
    </location>
</feature>
<evidence type="ECO:0000256" key="2">
    <source>
        <dbReference type="SAM" id="Phobius"/>
    </source>
</evidence>